<name>A0ABT8IIY8_9BACL</name>
<evidence type="ECO:0000313" key="2">
    <source>
        <dbReference type="EMBL" id="MDN4592516.1"/>
    </source>
</evidence>
<proteinExistence type="predicted"/>
<gene>
    <name evidence="2" type="ORF">NWF35_01030</name>
</gene>
<dbReference type="Proteomes" id="UP001174196">
    <property type="component" value="Unassembled WGS sequence"/>
</dbReference>
<dbReference type="InterPro" id="IPR010001">
    <property type="entry name" value="BofA"/>
</dbReference>
<dbReference type="EMBL" id="JANRHH010000011">
    <property type="protein sequence ID" value="MDN4592516.1"/>
    <property type="molecule type" value="Genomic_DNA"/>
</dbReference>
<feature type="transmembrane region" description="Helical" evidence="1">
    <location>
        <begin position="5"/>
        <end position="25"/>
    </location>
</feature>
<organism evidence="2 3">
    <name type="scientific">Polycladomyces subterraneus</name>
    <dbReference type="NCBI Taxonomy" id="1016997"/>
    <lineage>
        <taxon>Bacteria</taxon>
        <taxon>Bacillati</taxon>
        <taxon>Bacillota</taxon>
        <taxon>Bacilli</taxon>
        <taxon>Bacillales</taxon>
        <taxon>Thermoactinomycetaceae</taxon>
        <taxon>Polycladomyces</taxon>
    </lineage>
</organism>
<evidence type="ECO:0000256" key="1">
    <source>
        <dbReference type="SAM" id="Phobius"/>
    </source>
</evidence>
<reference evidence="2" key="1">
    <citation type="submission" date="2022-08" db="EMBL/GenBank/DDBJ databases">
        <title>Polycladomyces zharkentsis sp. nov., a novel thermophilic CMC and starch-degrading bacterium isolated from a geothermal spring in Kazakhstan.</title>
        <authorList>
            <person name="Mashzhan A."/>
            <person name="Kistaubaeva A."/>
            <person name="Javier-Lopez R."/>
            <person name="Birkeland N.-K."/>
        </authorList>
    </citation>
    <scope>NUCLEOTIDE SEQUENCE</scope>
    <source>
        <strain evidence="2">KSR 13</strain>
    </source>
</reference>
<keyword evidence="1" id="KW-0472">Membrane</keyword>
<comment type="caution">
    <text evidence="2">The sequence shown here is derived from an EMBL/GenBank/DDBJ whole genome shotgun (WGS) entry which is preliminary data.</text>
</comment>
<feature type="transmembrane region" description="Helical" evidence="1">
    <location>
        <begin position="31"/>
        <end position="51"/>
    </location>
</feature>
<protein>
    <submittedName>
        <fullName evidence="2">Pro-sigmaK processing inhibitor BofA family protein</fullName>
    </submittedName>
</protein>
<dbReference type="Pfam" id="PF07441">
    <property type="entry name" value="BofA"/>
    <property type="match status" value="1"/>
</dbReference>
<keyword evidence="3" id="KW-1185">Reference proteome</keyword>
<sequence length="90" mass="10088">MGIKWWIMAGAGGTILFMLLSRSAWRPLKWIWYGVLYTAIGAVVLFLFNLVGEWIHFRIPINLMTSFITGVLGLPGLMYLVIVKGFLLGG</sequence>
<evidence type="ECO:0000313" key="3">
    <source>
        <dbReference type="Proteomes" id="UP001174196"/>
    </source>
</evidence>
<accession>A0ABT8IIY8</accession>
<dbReference type="RefSeq" id="WP_301237250.1">
    <property type="nucleotide sequence ID" value="NZ_JANRHH010000011.1"/>
</dbReference>
<keyword evidence="1" id="KW-0812">Transmembrane</keyword>
<dbReference type="NCBIfam" id="TIGR02862">
    <property type="entry name" value="spore_BofA"/>
    <property type="match status" value="1"/>
</dbReference>
<keyword evidence="1" id="KW-1133">Transmembrane helix</keyword>
<feature type="transmembrane region" description="Helical" evidence="1">
    <location>
        <begin position="63"/>
        <end position="82"/>
    </location>
</feature>